<accession>A0A398D0J1</accession>
<protein>
    <submittedName>
        <fullName evidence="5">DUF1998 domain-containing protein</fullName>
    </submittedName>
</protein>
<dbReference type="Pfam" id="PF22982">
    <property type="entry name" value="WHD_HRQ1"/>
    <property type="match status" value="1"/>
</dbReference>
<dbReference type="Pfam" id="PF00271">
    <property type="entry name" value="Helicase_C"/>
    <property type="match status" value="1"/>
</dbReference>
<organism evidence="5 6">
    <name type="scientific">Candidatus Cryosericum terrychapinii</name>
    <dbReference type="NCBI Taxonomy" id="2290919"/>
    <lineage>
        <taxon>Bacteria</taxon>
        <taxon>Pseudomonadati</taxon>
        <taxon>Caldisericota/Cryosericota group</taxon>
        <taxon>Candidatus Cryosericota</taxon>
        <taxon>Candidatus Cryosericia</taxon>
        <taxon>Candidatus Cryosericales</taxon>
        <taxon>Candidatus Cryosericaceae</taxon>
        <taxon>Candidatus Cryosericum</taxon>
    </lineage>
</organism>
<dbReference type="PANTHER" id="PTHR47957:SF3">
    <property type="entry name" value="ATP-DEPENDENT HELICASE HRQ1"/>
    <property type="match status" value="1"/>
</dbReference>
<evidence type="ECO:0000313" key="5">
    <source>
        <dbReference type="EMBL" id="RIE06979.1"/>
    </source>
</evidence>
<dbReference type="InterPro" id="IPR014001">
    <property type="entry name" value="Helicase_ATP-bd"/>
</dbReference>
<dbReference type="PROSITE" id="PS51194">
    <property type="entry name" value="HELICASE_CTER"/>
    <property type="match status" value="1"/>
</dbReference>
<dbReference type="InterPro" id="IPR011545">
    <property type="entry name" value="DEAD/DEAH_box_helicase_dom"/>
</dbReference>
<dbReference type="GO" id="GO:0036297">
    <property type="term" value="P:interstrand cross-link repair"/>
    <property type="evidence" value="ECO:0007669"/>
    <property type="project" value="TreeGrafter"/>
</dbReference>
<dbReference type="Pfam" id="PF09369">
    <property type="entry name" value="MZB"/>
    <property type="match status" value="1"/>
</dbReference>
<keyword evidence="2" id="KW-0067">ATP-binding</keyword>
<dbReference type="InterPro" id="IPR018973">
    <property type="entry name" value="MZB"/>
</dbReference>
<dbReference type="SMART" id="SM00490">
    <property type="entry name" value="HELICc"/>
    <property type="match status" value="1"/>
</dbReference>
<feature type="domain" description="Helicase ATP-binding" evidence="3">
    <location>
        <begin position="85"/>
        <end position="264"/>
    </location>
</feature>
<dbReference type="Gene3D" id="3.40.50.300">
    <property type="entry name" value="P-loop containing nucleotide triphosphate hydrolases"/>
    <property type="match status" value="2"/>
</dbReference>
<dbReference type="SUPFAM" id="SSF52540">
    <property type="entry name" value="P-loop containing nucleoside triphosphate hydrolases"/>
    <property type="match status" value="1"/>
</dbReference>
<dbReference type="AlphaFoldDB" id="A0A398D0J1"/>
<proteinExistence type="predicted"/>
<evidence type="ECO:0000259" key="4">
    <source>
        <dbReference type="PROSITE" id="PS51194"/>
    </source>
</evidence>
<dbReference type="Pfam" id="PF00270">
    <property type="entry name" value="DEAD"/>
    <property type="match status" value="1"/>
</dbReference>
<dbReference type="EMBL" id="QXIS01000001">
    <property type="protein sequence ID" value="RIE06979.1"/>
    <property type="molecule type" value="Genomic_DNA"/>
</dbReference>
<dbReference type="InterPro" id="IPR001650">
    <property type="entry name" value="Helicase_C-like"/>
</dbReference>
<feature type="domain" description="Helicase C-terminal" evidence="4">
    <location>
        <begin position="294"/>
        <end position="455"/>
    </location>
</feature>
<dbReference type="GO" id="GO:0003676">
    <property type="term" value="F:nucleic acid binding"/>
    <property type="evidence" value="ECO:0007669"/>
    <property type="project" value="InterPro"/>
</dbReference>
<keyword evidence="6" id="KW-1185">Reference proteome</keyword>
<dbReference type="PANTHER" id="PTHR47957">
    <property type="entry name" value="ATP-DEPENDENT HELICASE HRQ1"/>
    <property type="match status" value="1"/>
</dbReference>
<keyword evidence="1" id="KW-0547">Nucleotide-binding</keyword>
<evidence type="ECO:0000256" key="2">
    <source>
        <dbReference type="ARBA" id="ARBA00022840"/>
    </source>
</evidence>
<reference evidence="5 6" key="1">
    <citation type="submission" date="2018-09" db="EMBL/GenBank/DDBJ databases">
        <title>Discovery and Ecogenomic Context for Candidatus Cryosericales, a Global Caldiserica Order Active in Thawing Permafrost.</title>
        <authorList>
            <person name="Martinez M.A."/>
            <person name="Woodcroft B.J."/>
            <person name="Ignacio Espinoza J.C."/>
            <person name="Zayed A."/>
            <person name="Singleton C.M."/>
            <person name="Boyd J."/>
            <person name="Li Y.-F."/>
            <person name="Purvine S."/>
            <person name="Maughan H."/>
            <person name="Hodgkins S.B."/>
            <person name="Anderson D."/>
            <person name="Sederholm M."/>
            <person name="Temperton B."/>
            <person name="Saleska S.R."/>
            <person name="Tyson G.W."/>
            <person name="Rich V.I."/>
        </authorList>
    </citation>
    <scope>NUCLEOTIDE SEQUENCE [LARGE SCALE GENOMIC DNA]</scope>
    <source>
        <strain evidence="5 6">SMC7</strain>
    </source>
</reference>
<evidence type="ECO:0000313" key="6">
    <source>
        <dbReference type="Proteomes" id="UP000266328"/>
    </source>
</evidence>
<dbReference type="CDD" id="cd17923">
    <property type="entry name" value="DEXHc_Hrq1-like"/>
    <property type="match status" value="1"/>
</dbReference>
<dbReference type="PROSITE" id="PS51192">
    <property type="entry name" value="HELICASE_ATP_BIND_1"/>
    <property type="match status" value="1"/>
</dbReference>
<comment type="caution">
    <text evidence="5">The sequence shown here is derived from an EMBL/GenBank/DDBJ whole genome shotgun (WGS) entry which is preliminary data.</text>
</comment>
<dbReference type="InterPro" id="IPR027417">
    <property type="entry name" value="P-loop_NTPase"/>
</dbReference>
<dbReference type="Proteomes" id="UP000266328">
    <property type="component" value="Unassembled WGS sequence"/>
</dbReference>
<sequence>MRKERTPFCLSCSGYTSFMTEHELQFLLRELTTSQDYDGQIVSRLDFEAREASFAPLPPAVDPDLSADLADKGIRELYAFQRACFDRACDGYNVTVVSPTASGKSLAFQLPVLDHLLKHPGATALFLYPTKALIEDQLAKLREMERCMARINTAVYDGDTDPDARRQLRKFGRLILSNPDSLHYSILPHHESWSRFMRGLAFIVVDEGHYYHGVLGSHMALLLRRLRRLANFYGAHPVFFVTSATIDEPGKFASQLTGELVHNVDSSGAPKGQQTLLLFNPRIVDKQNNIRKSVMKEALWLLQRAVQEDVRTIVFTKSRQEAELLYKYVRDAGAGKGQRLGDRVATYRAGYLPAVRRGIEHRLSSGELTGVITTNALELGIDIGHLDVSITAGYPGSVTSLFQQMGRAGRERDHSLSVFVASSNPLDQYVVQTPGFLSSGRFGTPTINPGNEYILSAHLRCAAYELPLRAAIDVEYFGPQYTPLVEQLEADGKLRARGPLIVSTETYPHRFVSLRTLSDKRYHILNQGDGQVIEEADAYKVIEEFYPGAVFLHQGDSYLVTDNDHEQQVVHAIPTTQNYYTDAIIRSDVVVQNERDHRDYGDVGLSFGKVVVSEQTVGFIKKSFHIETEVGREYIDTPEISYETMALWITVPDAMLDTLKEGGYDIAGSLHAAEHLLIALMPIVVLCDQRDLGGISTILHRDTLKPSIFVYDGHIGGVGLTESAYGHFRDIVYLALDRVTKCPCKDGCPSCVYSPKCGNNNKPLDKNGARVLLGLLLDRLDTTTGGGE</sequence>
<dbReference type="GO" id="GO:0006289">
    <property type="term" value="P:nucleotide-excision repair"/>
    <property type="evidence" value="ECO:0007669"/>
    <property type="project" value="TreeGrafter"/>
</dbReference>
<dbReference type="GO" id="GO:0043138">
    <property type="term" value="F:3'-5' DNA helicase activity"/>
    <property type="evidence" value="ECO:0007669"/>
    <property type="project" value="TreeGrafter"/>
</dbReference>
<dbReference type="GO" id="GO:0005524">
    <property type="term" value="F:ATP binding"/>
    <property type="evidence" value="ECO:0007669"/>
    <property type="project" value="UniProtKB-KW"/>
</dbReference>
<name>A0A398D0J1_9BACT</name>
<evidence type="ECO:0000259" key="3">
    <source>
        <dbReference type="PROSITE" id="PS51192"/>
    </source>
</evidence>
<dbReference type="InterPro" id="IPR055227">
    <property type="entry name" value="HRQ1_WHD"/>
</dbReference>
<gene>
    <name evidence="5" type="ORF">SMC7_00395</name>
</gene>
<evidence type="ECO:0000256" key="1">
    <source>
        <dbReference type="ARBA" id="ARBA00022741"/>
    </source>
</evidence>
<dbReference type="CDD" id="cd18797">
    <property type="entry name" value="SF2_C_Hrq"/>
    <property type="match status" value="1"/>
</dbReference>
<dbReference type="SMART" id="SM00487">
    <property type="entry name" value="DEXDc"/>
    <property type="match status" value="1"/>
</dbReference>